<dbReference type="PANTHER" id="PTHR34294">
    <property type="entry name" value="TRANSCRIPTIONAL REGULATOR-RELATED"/>
    <property type="match status" value="1"/>
</dbReference>
<dbReference type="InterPro" id="IPR037171">
    <property type="entry name" value="NagB/RpiA_transferase-like"/>
</dbReference>
<dbReference type="RefSeq" id="WP_120191602.1">
    <property type="nucleotide sequence ID" value="NZ_RAPK01000006.1"/>
</dbReference>
<dbReference type="OrthoDB" id="58802at2"/>
<accession>A0A419V805</accession>
<dbReference type="Pfam" id="PF04198">
    <property type="entry name" value="Sugar-bind"/>
    <property type="match status" value="1"/>
</dbReference>
<dbReference type="Proteomes" id="UP000285120">
    <property type="component" value="Unassembled WGS sequence"/>
</dbReference>
<dbReference type="GO" id="GO:0003677">
    <property type="term" value="F:DNA binding"/>
    <property type="evidence" value="ECO:0007669"/>
    <property type="project" value="UniProtKB-KW"/>
</dbReference>
<sequence>MLNWEERRMIVKAAKLYYAEGWTQAQIAKKNGVSRPVISKLLNRAKEEGIVEVYIKDKTVQTVELEQKLEKKYGLKEVIVTAGAGYTPEMVLRQLGKAGASYLSKRLTGNKKIGISWGASVHALITEYPYERKEQVHVVPLIGGMGNNFVHLHSNQLSFHFAQKLNTSCSYLYAPAMVESDDLKNRLTASKDIAEVLEEGRNVDIAVVGIGNPVVQSTMEKMGYIHENDIASLKKSQAVGDINSSFFDSLGHKIDHPLNDRVIGLNLEEINQIPEVVAIVEGAHKINSVHAALTGGYIDVLITDDSMAQALAEE</sequence>
<evidence type="ECO:0000256" key="4">
    <source>
        <dbReference type="ARBA" id="ARBA00023163"/>
    </source>
</evidence>
<evidence type="ECO:0000256" key="2">
    <source>
        <dbReference type="ARBA" id="ARBA00023015"/>
    </source>
</evidence>
<dbReference type="InterPro" id="IPR009057">
    <property type="entry name" value="Homeodomain-like_sf"/>
</dbReference>
<comment type="similarity">
    <text evidence="1">Belongs to the SorC transcriptional regulatory family.</text>
</comment>
<gene>
    <name evidence="6" type="ORF">ATL39_0400</name>
</gene>
<evidence type="ECO:0000256" key="1">
    <source>
        <dbReference type="ARBA" id="ARBA00010466"/>
    </source>
</evidence>
<feature type="domain" description="Sugar-binding" evidence="5">
    <location>
        <begin position="60"/>
        <end position="311"/>
    </location>
</feature>
<evidence type="ECO:0000313" key="7">
    <source>
        <dbReference type="Proteomes" id="UP000285120"/>
    </source>
</evidence>
<keyword evidence="4" id="KW-0804">Transcription</keyword>
<evidence type="ECO:0000313" key="6">
    <source>
        <dbReference type="EMBL" id="RKD76187.1"/>
    </source>
</evidence>
<dbReference type="SUPFAM" id="SSF46689">
    <property type="entry name" value="Homeodomain-like"/>
    <property type="match status" value="1"/>
</dbReference>
<keyword evidence="3 6" id="KW-0238">DNA-binding</keyword>
<keyword evidence="7" id="KW-1185">Reference proteome</keyword>
<evidence type="ECO:0000256" key="3">
    <source>
        <dbReference type="ARBA" id="ARBA00023125"/>
    </source>
</evidence>
<dbReference type="EMBL" id="RAPK01000006">
    <property type="protein sequence ID" value="RKD76187.1"/>
    <property type="molecule type" value="Genomic_DNA"/>
</dbReference>
<keyword evidence="2" id="KW-0805">Transcription regulation</keyword>
<dbReference type="Gene3D" id="1.10.10.60">
    <property type="entry name" value="Homeodomain-like"/>
    <property type="match status" value="1"/>
</dbReference>
<dbReference type="InterPro" id="IPR051054">
    <property type="entry name" value="SorC_transcr_regulators"/>
</dbReference>
<dbReference type="AlphaFoldDB" id="A0A419V805"/>
<dbReference type="Pfam" id="PF13384">
    <property type="entry name" value="HTH_23"/>
    <property type="match status" value="1"/>
</dbReference>
<name>A0A419V805_9BACL</name>
<comment type="caution">
    <text evidence="6">The sequence shown here is derived from an EMBL/GenBank/DDBJ whole genome shotgun (WGS) entry which is preliminary data.</text>
</comment>
<organism evidence="6 7">
    <name type="scientific">Sinobaca qinghaiensis</name>
    <dbReference type="NCBI Taxonomy" id="342944"/>
    <lineage>
        <taxon>Bacteria</taxon>
        <taxon>Bacillati</taxon>
        <taxon>Bacillota</taxon>
        <taxon>Bacilli</taxon>
        <taxon>Bacillales</taxon>
        <taxon>Sporolactobacillaceae</taxon>
        <taxon>Sinobaca</taxon>
    </lineage>
</organism>
<proteinExistence type="inferred from homology"/>
<dbReference type="PANTHER" id="PTHR34294:SF12">
    <property type="entry name" value="SUGAR-BINDING TRANSCRIPTIONAL REGULATOR"/>
    <property type="match status" value="1"/>
</dbReference>
<protein>
    <submittedName>
        <fullName evidence="6">DNA-binding transcriptional regulator LsrR (DeoR family)</fullName>
    </submittedName>
</protein>
<dbReference type="Gene3D" id="3.40.50.1360">
    <property type="match status" value="1"/>
</dbReference>
<dbReference type="SUPFAM" id="SSF100950">
    <property type="entry name" value="NagB/RpiA/CoA transferase-like"/>
    <property type="match status" value="1"/>
</dbReference>
<dbReference type="InterPro" id="IPR007324">
    <property type="entry name" value="Sugar-bd_dom_put"/>
</dbReference>
<evidence type="ECO:0000259" key="5">
    <source>
        <dbReference type="Pfam" id="PF04198"/>
    </source>
</evidence>
<dbReference type="GO" id="GO:0030246">
    <property type="term" value="F:carbohydrate binding"/>
    <property type="evidence" value="ECO:0007669"/>
    <property type="project" value="InterPro"/>
</dbReference>
<reference evidence="6 7" key="1">
    <citation type="submission" date="2018-09" db="EMBL/GenBank/DDBJ databases">
        <title>Genomic Encyclopedia of Archaeal and Bacterial Type Strains, Phase II (KMG-II): from individual species to whole genera.</title>
        <authorList>
            <person name="Goeker M."/>
        </authorList>
    </citation>
    <scope>NUCLEOTIDE SEQUENCE [LARGE SCALE GENOMIC DNA]</scope>
    <source>
        <strain evidence="6 7">DSM 17008</strain>
    </source>
</reference>